<dbReference type="Proteomes" id="UP001254165">
    <property type="component" value="Unassembled WGS sequence"/>
</dbReference>
<evidence type="ECO:0000313" key="9">
    <source>
        <dbReference type="Proteomes" id="UP001254165"/>
    </source>
</evidence>
<evidence type="ECO:0000259" key="7">
    <source>
        <dbReference type="PROSITE" id="PS51462"/>
    </source>
</evidence>
<protein>
    <submittedName>
        <fullName evidence="8">CoA pyrophosphatase</fullName>
        <ecNumber evidence="8">3.6.1.55</ecNumber>
    </submittedName>
</protein>
<reference evidence="8 9" key="1">
    <citation type="submission" date="2023-07" db="EMBL/GenBank/DDBJ databases">
        <title>Novel species of Thermanaerothrix with wide hydrolytic capabilities.</title>
        <authorList>
            <person name="Zayulina K.S."/>
            <person name="Podosokorskaya O.A."/>
            <person name="Elcheninov A.G."/>
        </authorList>
    </citation>
    <scope>NUCLEOTIDE SEQUENCE [LARGE SCALE GENOMIC DNA]</scope>
    <source>
        <strain evidence="8 9">4228-RoL</strain>
    </source>
</reference>
<proteinExistence type="predicted"/>
<feature type="domain" description="Nudix hydrolase" evidence="7">
    <location>
        <begin position="49"/>
        <end position="182"/>
    </location>
</feature>
<dbReference type="GO" id="GO:0035539">
    <property type="term" value="F:8-oxo-7,8-dihydrodeoxyguanosine triphosphate pyrophosphatase activity"/>
    <property type="evidence" value="ECO:0007669"/>
    <property type="project" value="UniProtKB-EC"/>
</dbReference>
<evidence type="ECO:0000256" key="2">
    <source>
        <dbReference type="ARBA" id="ARBA00001946"/>
    </source>
</evidence>
<keyword evidence="6" id="KW-0464">Manganese</keyword>
<dbReference type="EMBL" id="JAUHMF010000001">
    <property type="protein sequence ID" value="MDT8897102.1"/>
    <property type="molecule type" value="Genomic_DNA"/>
</dbReference>
<evidence type="ECO:0000256" key="3">
    <source>
        <dbReference type="ARBA" id="ARBA00022723"/>
    </source>
</evidence>
<evidence type="ECO:0000256" key="4">
    <source>
        <dbReference type="ARBA" id="ARBA00022801"/>
    </source>
</evidence>
<keyword evidence="9" id="KW-1185">Reference proteome</keyword>
<evidence type="ECO:0000256" key="5">
    <source>
        <dbReference type="ARBA" id="ARBA00022842"/>
    </source>
</evidence>
<dbReference type="PANTHER" id="PTHR12992">
    <property type="entry name" value="NUDIX HYDROLASE"/>
    <property type="match status" value="1"/>
</dbReference>
<dbReference type="PANTHER" id="PTHR12992:SF11">
    <property type="entry name" value="MITOCHONDRIAL COENZYME A DIPHOSPHATASE NUDT8"/>
    <property type="match status" value="1"/>
</dbReference>
<dbReference type="InterPro" id="IPR045121">
    <property type="entry name" value="CoAse"/>
</dbReference>
<dbReference type="InterPro" id="IPR015797">
    <property type="entry name" value="NUDIX_hydrolase-like_dom_sf"/>
</dbReference>
<comment type="caution">
    <text evidence="8">The sequence shown here is derived from an EMBL/GenBank/DDBJ whole genome shotgun (WGS) entry which is preliminary data.</text>
</comment>
<comment type="cofactor">
    <cofactor evidence="1">
        <name>Mn(2+)</name>
        <dbReference type="ChEBI" id="CHEBI:29035"/>
    </cofactor>
</comment>
<sequence length="229" mass="26229">MTRKKTNNPEAFIYVLNNLTDATIRERLSEFQARWIQSHVPTLFHRADLRPAAVLVPLLRKDNGWHLLFTKRTSRVQNHKGQVAFPGGAIEPGDPSVESAALRETWEEIGVDAYHITLLGQLPTLVSVTHYLIYPVVGKMAWPVTIHPSEEEVEKVFTIPLVWLAQSHHLEREMRPTPEGTLHEVLYFAPYRGEQVWGITARIVYLLLQALGIVPDDRTSEEKQNWMLV</sequence>
<gene>
    <name evidence="8" type="ORF">QYE77_02405</name>
</gene>
<keyword evidence="5" id="KW-0460">Magnesium</keyword>
<dbReference type="PROSITE" id="PS51462">
    <property type="entry name" value="NUDIX"/>
    <property type="match status" value="1"/>
</dbReference>
<name>A0ABU3NJX4_9CHLR</name>
<evidence type="ECO:0000313" key="8">
    <source>
        <dbReference type="EMBL" id="MDT8897102.1"/>
    </source>
</evidence>
<keyword evidence="4 8" id="KW-0378">Hydrolase</keyword>
<dbReference type="CDD" id="cd03426">
    <property type="entry name" value="NUDIX_CoAse_Nudt7"/>
    <property type="match status" value="1"/>
</dbReference>
<dbReference type="RefSeq" id="WP_315623752.1">
    <property type="nucleotide sequence ID" value="NZ_JAUHMF010000001.1"/>
</dbReference>
<organism evidence="8 9">
    <name type="scientific">Thermanaerothrix solaris</name>
    <dbReference type="NCBI Taxonomy" id="3058434"/>
    <lineage>
        <taxon>Bacteria</taxon>
        <taxon>Bacillati</taxon>
        <taxon>Chloroflexota</taxon>
        <taxon>Anaerolineae</taxon>
        <taxon>Anaerolineales</taxon>
        <taxon>Anaerolineaceae</taxon>
        <taxon>Thermanaerothrix</taxon>
    </lineage>
</organism>
<dbReference type="Gene3D" id="3.90.79.10">
    <property type="entry name" value="Nucleoside Triphosphate Pyrophosphohydrolase"/>
    <property type="match status" value="1"/>
</dbReference>
<dbReference type="Pfam" id="PF00293">
    <property type="entry name" value="NUDIX"/>
    <property type="match status" value="1"/>
</dbReference>
<evidence type="ECO:0000256" key="1">
    <source>
        <dbReference type="ARBA" id="ARBA00001936"/>
    </source>
</evidence>
<evidence type="ECO:0000256" key="6">
    <source>
        <dbReference type="ARBA" id="ARBA00023211"/>
    </source>
</evidence>
<dbReference type="InterPro" id="IPR000086">
    <property type="entry name" value="NUDIX_hydrolase_dom"/>
</dbReference>
<comment type="cofactor">
    <cofactor evidence="2">
        <name>Mg(2+)</name>
        <dbReference type="ChEBI" id="CHEBI:18420"/>
    </cofactor>
</comment>
<dbReference type="SUPFAM" id="SSF55811">
    <property type="entry name" value="Nudix"/>
    <property type="match status" value="1"/>
</dbReference>
<accession>A0ABU3NJX4</accession>
<keyword evidence="3" id="KW-0479">Metal-binding</keyword>
<dbReference type="EC" id="3.6.1.55" evidence="8"/>